<dbReference type="AlphaFoldDB" id="A0A6P8KI46"/>
<dbReference type="GO" id="GO:0042732">
    <property type="term" value="P:D-xylose metabolic process"/>
    <property type="evidence" value="ECO:0007669"/>
    <property type="project" value="UniProtKB-UniRule"/>
</dbReference>
<dbReference type="CDD" id="cd07776">
    <property type="entry name" value="ASKHA_NBD_FGGY_SpXK-like"/>
    <property type="match status" value="1"/>
</dbReference>
<feature type="domain" description="Carbohydrate kinase FGGY N-terminal" evidence="5">
    <location>
        <begin position="133"/>
        <end position="288"/>
    </location>
</feature>
<keyword evidence="4" id="KW-0547">Nucleotide-binding</keyword>
<protein>
    <recommendedName>
        <fullName evidence="4">Xylulose kinase</fullName>
        <ecNumber evidence="4">2.7.1.17</ecNumber>
    </recommendedName>
</protein>
<reference evidence="8" key="1">
    <citation type="submission" date="2025-08" db="UniProtKB">
        <authorList>
            <consortium name="RefSeq"/>
        </authorList>
    </citation>
    <scope>IDENTIFICATION</scope>
    <source>
        <strain evidence="8">Mau12</strain>
        <tissue evidence="8">Whole Body</tissue>
    </source>
</reference>
<evidence type="ECO:0000313" key="7">
    <source>
        <dbReference type="Proteomes" id="UP000515162"/>
    </source>
</evidence>
<dbReference type="EC" id="2.7.1.17" evidence="4"/>
<sequence>MGPPKQLKRTFLGFDLSTQKLKAVLLGSSLEVVAAAEVKFDTDLPEFRTTGGANAGIIKNEYFVQPVMWVKAMDIVLDRLVMQQADLSTVAAISGSGQQHGSLYWSKHGINTLQNLDSEKFLHAQIDDSAFVVNRTPIWMDATTTKQCLEMEMAVGGTLNMVELTGSKCYERFTGPQIRKIYQQRCHAYEEANRISLVSSFISSLFLGSVAPIDFSDGSGMNLLDIRKKNWSKECLNVCAPDLDKRLDIPVSPNSILGNVSPYFVERFSFSPDCKVAASTGDNPSALSGMLVGSSWLTISLGTSDTLMMSLKEPLNWEEGHILCHPTETEEFMGLLCFRNASLVREEMNKKTTGGNWDKFNEYLDSTPRGNFGNMAVHFNDMEIIPKVQGILRWNKEMDPSSPDAARGVIKFSSPQIEIRALVEGQMLHHRAVAEDLGYKFGPETQILVTGGASVNKSILQTIADVFNAPVHIQDEGYEAALLGAAYRSAYALYLQEAGEEETPLCYRDYILSLTSNKLSLVCEPHKDSDEIYAPMLLRYREMAHVLSNPNT</sequence>
<evidence type="ECO:0000259" key="6">
    <source>
        <dbReference type="Pfam" id="PF02782"/>
    </source>
</evidence>
<dbReference type="GO" id="GO:0005524">
    <property type="term" value="F:ATP binding"/>
    <property type="evidence" value="ECO:0007669"/>
    <property type="project" value="UniProtKB-KW"/>
</dbReference>
<comment type="similarity">
    <text evidence="1 4">Belongs to the FGGY kinase family.</text>
</comment>
<keyword evidence="4" id="KW-0859">Xylose metabolism</keyword>
<feature type="domain" description="Carbohydrate kinase FGGY C-terminal" evidence="6">
    <location>
        <begin position="298"/>
        <end position="493"/>
    </location>
</feature>
<keyword evidence="7" id="KW-1185">Reference proteome</keyword>
<evidence type="ECO:0000313" key="8">
    <source>
        <dbReference type="RefSeq" id="XP_033163779.1"/>
    </source>
</evidence>
<name>A0A6P8KI46_DROMA</name>
<keyword evidence="3 4" id="KW-0418">Kinase</keyword>
<dbReference type="Pfam" id="PF00370">
    <property type="entry name" value="FGGY_N"/>
    <property type="match status" value="1"/>
</dbReference>
<proteinExistence type="inferred from homology"/>
<dbReference type="SUPFAM" id="SSF53067">
    <property type="entry name" value="Actin-like ATPase domain"/>
    <property type="match status" value="2"/>
</dbReference>
<dbReference type="InterPro" id="IPR043129">
    <property type="entry name" value="ATPase_NBD"/>
</dbReference>
<evidence type="ECO:0000256" key="2">
    <source>
        <dbReference type="ARBA" id="ARBA00022679"/>
    </source>
</evidence>
<evidence type="ECO:0000256" key="1">
    <source>
        <dbReference type="ARBA" id="ARBA00009156"/>
    </source>
</evidence>
<dbReference type="Proteomes" id="UP000515162">
    <property type="component" value="Chromosome 3R"/>
</dbReference>
<comment type="catalytic activity">
    <reaction evidence="4">
        <text>D-xylulose + ATP = D-xylulose 5-phosphate + ADP + H(+)</text>
        <dbReference type="Rhea" id="RHEA:10964"/>
        <dbReference type="ChEBI" id="CHEBI:15378"/>
        <dbReference type="ChEBI" id="CHEBI:17140"/>
        <dbReference type="ChEBI" id="CHEBI:30616"/>
        <dbReference type="ChEBI" id="CHEBI:57737"/>
        <dbReference type="ChEBI" id="CHEBI:456216"/>
        <dbReference type="EC" id="2.7.1.17"/>
    </reaction>
</comment>
<dbReference type="PANTHER" id="PTHR10196">
    <property type="entry name" value="SUGAR KINASE"/>
    <property type="match status" value="1"/>
</dbReference>
<keyword evidence="2 4" id="KW-0808">Transferase</keyword>
<evidence type="ECO:0000256" key="4">
    <source>
        <dbReference type="RuleBase" id="RU367058"/>
    </source>
</evidence>
<dbReference type="GO" id="GO:0004856">
    <property type="term" value="F:D-xylulokinase activity"/>
    <property type="evidence" value="ECO:0007669"/>
    <property type="project" value="UniProtKB-UniRule"/>
</dbReference>
<dbReference type="FunFam" id="3.30.420.40:FF:000246">
    <property type="entry name" value="Xks1p"/>
    <property type="match status" value="1"/>
</dbReference>
<dbReference type="InterPro" id="IPR018484">
    <property type="entry name" value="FGGY_N"/>
</dbReference>
<comment type="function">
    <text evidence="4">Phosphorylates D-xylulose to produce D-xylulose 5-phosphate, a molecule that may play an important role in the regulation of glucose metabolism and lipogenesis.</text>
</comment>
<dbReference type="Gene3D" id="3.30.420.40">
    <property type="match status" value="2"/>
</dbReference>
<keyword evidence="4" id="KW-0119">Carbohydrate metabolism</keyword>
<keyword evidence="4" id="KW-0067">ATP-binding</keyword>
<evidence type="ECO:0000259" key="5">
    <source>
        <dbReference type="Pfam" id="PF00370"/>
    </source>
</evidence>
<organism evidence="7 8">
    <name type="scientific">Drosophila mauritiana</name>
    <name type="common">Fruit fly</name>
    <dbReference type="NCBI Taxonomy" id="7226"/>
    <lineage>
        <taxon>Eukaryota</taxon>
        <taxon>Metazoa</taxon>
        <taxon>Ecdysozoa</taxon>
        <taxon>Arthropoda</taxon>
        <taxon>Hexapoda</taxon>
        <taxon>Insecta</taxon>
        <taxon>Pterygota</taxon>
        <taxon>Neoptera</taxon>
        <taxon>Endopterygota</taxon>
        <taxon>Diptera</taxon>
        <taxon>Brachycera</taxon>
        <taxon>Muscomorpha</taxon>
        <taxon>Ephydroidea</taxon>
        <taxon>Drosophilidae</taxon>
        <taxon>Drosophila</taxon>
        <taxon>Sophophora</taxon>
    </lineage>
</organism>
<dbReference type="PANTHER" id="PTHR10196:SF57">
    <property type="entry name" value="XYLULOSE KINASE"/>
    <property type="match status" value="1"/>
</dbReference>
<dbReference type="RefSeq" id="XP_033163779.1">
    <property type="nucleotide sequence ID" value="XM_033307888.1"/>
</dbReference>
<dbReference type="GO" id="GO:0005997">
    <property type="term" value="P:xylulose metabolic process"/>
    <property type="evidence" value="ECO:0007669"/>
    <property type="project" value="UniProtKB-UniRule"/>
</dbReference>
<dbReference type="Pfam" id="PF02782">
    <property type="entry name" value="FGGY_C"/>
    <property type="match status" value="1"/>
</dbReference>
<accession>A0A6P8KI46</accession>
<dbReference type="GeneID" id="117143293"/>
<gene>
    <name evidence="8" type="primary">LOC117143293</name>
</gene>
<dbReference type="InterPro" id="IPR018485">
    <property type="entry name" value="FGGY_C"/>
</dbReference>
<dbReference type="GO" id="GO:0005829">
    <property type="term" value="C:cytosol"/>
    <property type="evidence" value="ECO:0007669"/>
    <property type="project" value="TreeGrafter"/>
</dbReference>
<dbReference type="InterPro" id="IPR042024">
    <property type="entry name" value="D-XK_euk"/>
</dbReference>
<evidence type="ECO:0000256" key="3">
    <source>
        <dbReference type="ARBA" id="ARBA00022777"/>
    </source>
</evidence>